<dbReference type="STRING" id="648757.Rvan_2962"/>
<organism evidence="1 2">
    <name type="scientific">Rhodomicrobium vannielii (strain ATCC 17100 / DSM 162 / LMG 4299 / NCIMB 10020 / ATH 3.1.1)</name>
    <dbReference type="NCBI Taxonomy" id="648757"/>
    <lineage>
        <taxon>Bacteria</taxon>
        <taxon>Pseudomonadati</taxon>
        <taxon>Pseudomonadota</taxon>
        <taxon>Alphaproteobacteria</taxon>
        <taxon>Hyphomicrobiales</taxon>
        <taxon>Hyphomicrobiaceae</taxon>
        <taxon>Rhodomicrobium</taxon>
    </lineage>
</organism>
<gene>
    <name evidence="1" type="ordered locus">Rvan_2962</name>
</gene>
<reference evidence="2" key="1">
    <citation type="journal article" date="2011" name="J. Bacteriol.">
        <title>Genome sequences of eight morphologically diverse alphaproteobacteria.</title>
        <authorList>
            <consortium name="US DOE Joint Genome Institute"/>
            <person name="Brown P.J."/>
            <person name="Kysela D.T."/>
            <person name="Buechlein A."/>
            <person name="Hemmerich C."/>
            <person name="Brun Y.V."/>
        </authorList>
    </citation>
    <scope>NUCLEOTIDE SEQUENCE [LARGE SCALE GENOMIC DNA]</scope>
    <source>
        <strain evidence="2">ATCC 17100 / ATH 3.1.1 / DSM 162 / LMG 4299</strain>
    </source>
</reference>
<dbReference type="HOGENOM" id="CLU_2036239_0_0_5"/>
<proteinExistence type="predicted"/>
<accession>E3HZQ6</accession>
<dbReference type="Proteomes" id="UP000001399">
    <property type="component" value="Chromosome"/>
</dbReference>
<evidence type="ECO:0000313" key="1">
    <source>
        <dbReference type="EMBL" id="ADP72166.1"/>
    </source>
</evidence>
<protein>
    <submittedName>
        <fullName evidence="1">Uncharacterized protein</fullName>
    </submittedName>
</protein>
<dbReference type="AlphaFoldDB" id="E3HZQ6"/>
<keyword evidence="2" id="KW-1185">Reference proteome</keyword>
<evidence type="ECO:0000313" key="2">
    <source>
        <dbReference type="Proteomes" id="UP000001399"/>
    </source>
</evidence>
<dbReference type="RefSeq" id="WP_013420535.1">
    <property type="nucleotide sequence ID" value="NC_014664.1"/>
</dbReference>
<name>E3HZQ6_RHOVT</name>
<sequence length="121" mass="13863">MNGGFIDIGQNVKLRREPLQILQANLTDIEIELLAYRLRFAPDRGDRVEGTALQQIEFPVKKQSLQSWFVVYLADKSFREIFIISISPRPLILVDAPGGTSRFNELIMRIGETAIRLFMRA</sequence>
<dbReference type="EMBL" id="CP002292">
    <property type="protein sequence ID" value="ADP72166.1"/>
    <property type="molecule type" value="Genomic_DNA"/>
</dbReference>
<dbReference type="OrthoDB" id="9832479at2"/>
<dbReference type="KEGG" id="rva:Rvan_2962"/>